<keyword evidence="1" id="KW-0472">Membrane</keyword>
<keyword evidence="3" id="KW-1185">Reference proteome</keyword>
<accession>A0ABX0TR86</accession>
<name>A0ABX0TR86_9SPHN</name>
<comment type="caution">
    <text evidence="2">The sequence shown here is derived from an EMBL/GenBank/DDBJ whole genome shotgun (WGS) entry which is preliminary data.</text>
</comment>
<sequence>MVRRATDILTAGEREALRLYLQTSDPKQIAALLGRSHHEIERRFKEARRKLGLNRTRDAAVLLAMEEENPAYQRAIYRDLVGGEDRPFDLIRPPVERGWFARNTPFPTKGRPWNALPVGARLIAILAGMFLLVATAVLFVNLAATLTSIVRHGE</sequence>
<evidence type="ECO:0000256" key="1">
    <source>
        <dbReference type="SAM" id="Phobius"/>
    </source>
</evidence>
<proteinExistence type="predicted"/>
<organism evidence="2 3">
    <name type="scientific">Sphingomonas vulcanisoli</name>
    <dbReference type="NCBI Taxonomy" id="1658060"/>
    <lineage>
        <taxon>Bacteria</taxon>
        <taxon>Pseudomonadati</taxon>
        <taxon>Pseudomonadota</taxon>
        <taxon>Alphaproteobacteria</taxon>
        <taxon>Sphingomonadales</taxon>
        <taxon>Sphingomonadaceae</taxon>
        <taxon>Sphingomonas</taxon>
    </lineage>
</organism>
<dbReference type="SUPFAM" id="SSF46894">
    <property type="entry name" value="C-terminal effector domain of the bipartite response regulators"/>
    <property type="match status" value="1"/>
</dbReference>
<dbReference type="Proteomes" id="UP000727456">
    <property type="component" value="Unassembled WGS sequence"/>
</dbReference>
<reference evidence="2 3" key="1">
    <citation type="submission" date="2020-03" db="EMBL/GenBank/DDBJ databases">
        <title>Genomic Encyclopedia of Type Strains, Phase III (KMG-III): the genomes of soil and plant-associated and newly described type strains.</title>
        <authorList>
            <person name="Whitman W."/>
        </authorList>
    </citation>
    <scope>NUCLEOTIDE SEQUENCE [LARGE SCALE GENOMIC DNA]</scope>
    <source>
        <strain evidence="2 3">CECT 8804</strain>
    </source>
</reference>
<dbReference type="InterPro" id="IPR016032">
    <property type="entry name" value="Sig_transdc_resp-reg_C-effctor"/>
</dbReference>
<protein>
    <submittedName>
        <fullName evidence="2">DNA-binding CsgD family transcriptional regulator</fullName>
    </submittedName>
</protein>
<dbReference type="InterPro" id="IPR036388">
    <property type="entry name" value="WH-like_DNA-bd_sf"/>
</dbReference>
<evidence type="ECO:0000313" key="2">
    <source>
        <dbReference type="EMBL" id="NIJ08038.1"/>
    </source>
</evidence>
<dbReference type="EMBL" id="JAAOZC010000003">
    <property type="protein sequence ID" value="NIJ08038.1"/>
    <property type="molecule type" value="Genomic_DNA"/>
</dbReference>
<keyword evidence="2" id="KW-0238">DNA-binding</keyword>
<gene>
    <name evidence="2" type="ORF">FHS31_001648</name>
</gene>
<keyword evidence="1" id="KW-0812">Transmembrane</keyword>
<dbReference type="RefSeq" id="WP_167072863.1">
    <property type="nucleotide sequence ID" value="NZ_JAAOZC010000003.1"/>
</dbReference>
<evidence type="ECO:0000313" key="3">
    <source>
        <dbReference type="Proteomes" id="UP000727456"/>
    </source>
</evidence>
<keyword evidence="1" id="KW-1133">Transmembrane helix</keyword>
<dbReference type="Gene3D" id="1.10.10.10">
    <property type="entry name" value="Winged helix-like DNA-binding domain superfamily/Winged helix DNA-binding domain"/>
    <property type="match status" value="1"/>
</dbReference>
<feature type="transmembrane region" description="Helical" evidence="1">
    <location>
        <begin position="118"/>
        <end position="144"/>
    </location>
</feature>
<dbReference type="GO" id="GO:0003677">
    <property type="term" value="F:DNA binding"/>
    <property type="evidence" value="ECO:0007669"/>
    <property type="project" value="UniProtKB-KW"/>
</dbReference>